<dbReference type="Proteomes" id="UP000587880">
    <property type="component" value="Unassembled WGS sequence"/>
</dbReference>
<gene>
    <name evidence="2" type="ORF">CLBCK_20000</name>
    <name evidence="1" type="ORF">HF849_18620</name>
</gene>
<accession>A0A1S8S7K2</accession>
<dbReference type="Proteomes" id="UP000190973">
    <property type="component" value="Unassembled WGS sequence"/>
</dbReference>
<evidence type="ECO:0000313" key="4">
    <source>
        <dbReference type="Proteomes" id="UP000587880"/>
    </source>
</evidence>
<organism evidence="2 3">
    <name type="scientific">Clostridium beijerinckii</name>
    <name type="common">Clostridium MP</name>
    <dbReference type="NCBI Taxonomy" id="1520"/>
    <lineage>
        <taxon>Bacteria</taxon>
        <taxon>Bacillati</taxon>
        <taxon>Bacillota</taxon>
        <taxon>Clostridia</taxon>
        <taxon>Eubacteriales</taxon>
        <taxon>Clostridiaceae</taxon>
        <taxon>Clostridium</taxon>
    </lineage>
</organism>
<evidence type="ECO:0000313" key="2">
    <source>
        <dbReference type="EMBL" id="OOM61943.1"/>
    </source>
</evidence>
<protein>
    <submittedName>
        <fullName evidence="2">Uncharacterized protein</fullName>
    </submittedName>
</protein>
<dbReference type="AlphaFoldDB" id="A0A1S8S7K2"/>
<dbReference type="RefSeq" id="WP_077838625.1">
    <property type="nucleotide sequence ID" value="NZ_JABAGD010000039.1"/>
</dbReference>
<dbReference type="EMBL" id="LZZI01000028">
    <property type="protein sequence ID" value="OOM61943.1"/>
    <property type="molecule type" value="Genomic_DNA"/>
</dbReference>
<comment type="caution">
    <text evidence="2">The sequence shown here is derived from an EMBL/GenBank/DDBJ whole genome shotgun (WGS) entry which is preliminary data.</text>
</comment>
<evidence type="ECO:0000313" key="3">
    <source>
        <dbReference type="Proteomes" id="UP000190973"/>
    </source>
</evidence>
<proteinExistence type="predicted"/>
<sequence>MKLNLFQGIGFHINAELVQPILLLRLIEVCKEVADKNKQEQMKKSLGDFAYSKENNYMEMSFI</sequence>
<dbReference type="EMBL" id="JABAGD010000039">
    <property type="protein sequence ID" value="NMF06719.1"/>
    <property type="molecule type" value="Genomic_DNA"/>
</dbReference>
<reference evidence="1 4" key="2">
    <citation type="submission" date="2020-04" db="EMBL/GenBank/DDBJ databases">
        <authorList>
            <person name="Hitch T.C.A."/>
            <person name="Wylensek D."/>
            <person name="Clavel T."/>
        </authorList>
    </citation>
    <scope>NUCLEOTIDE SEQUENCE [LARGE SCALE GENOMIC DNA]</scope>
    <source>
        <strain evidence="1 4">WB01_NA02</strain>
    </source>
</reference>
<evidence type="ECO:0000313" key="1">
    <source>
        <dbReference type="EMBL" id="NMF06719.1"/>
    </source>
</evidence>
<name>A0A1S8S7K2_CLOBE</name>
<reference evidence="2 3" key="1">
    <citation type="submission" date="2016-05" db="EMBL/GenBank/DDBJ databases">
        <title>Microbial solvent formation.</title>
        <authorList>
            <person name="Poehlein A."/>
            <person name="Montoya Solano J.D."/>
            <person name="Flitsch S."/>
            <person name="Krabben P."/>
            <person name="Duerre P."/>
            <person name="Daniel R."/>
        </authorList>
    </citation>
    <scope>NUCLEOTIDE SEQUENCE [LARGE SCALE GENOMIC DNA]</scope>
    <source>
        <strain evidence="2 3">DSM 53</strain>
    </source>
</reference>